<dbReference type="RefSeq" id="WP_248667894.1">
    <property type="nucleotide sequence ID" value="NZ_JALPRX010000068.1"/>
</dbReference>
<evidence type="ECO:0000256" key="2">
    <source>
        <dbReference type="ARBA" id="ARBA00023002"/>
    </source>
</evidence>
<evidence type="ECO:0000256" key="3">
    <source>
        <dbReference type="ARBA" id="ARBA00023027"/>
    </source>
</evidence>
<keyword evidence="3" id="KW-0520">NAD</keyword>
<dbReference type="InterPro" id="IPR006140">
    <property type="entry name" value="D-isomer_DH_NAD-bd"/>
</dbReference>
<dbReference type="GO" id="GO:0016616">
    <property type="term" value="F:oxidoreductase activity, acting on the CH-OH group of donors, NAD or NADP as acceptor"/>
    <property type="evidence" value="ECO:0007669"/>
    <property type="project" value="InterPro"/>
</dbReference>
<protein>
    <submittedName>
        <fullName evidence="7">Hydroxyacid dehydrogenase</fullName>
    </submittedName>
</protein>
<dbReference type="Gene3D" id="3.40.50.720">
    <property type="entry name" value="NAD(P)-binding Rossmann-like Domain"/>
    <property type="match status" value="2"/>
</dbReference>
<evidence type="ECO:0000256" key="1">
    <source>
        <dbReference type="ARBA" id="ARBA00005854"/>
    </source>
</evidence>
<accession>A0A9X2BY97</accession>
<dbReference type="SUPFAM" id="SSF52283">
    <property type="entry name" value="Formate/glycerate dehydrogenase catalytic domain-like"/>
    <property type="match status" value="1"/>
</dbReference>
<evidence type="ECO:0000313" key="8">
    <source>
        <dbReference type="Proteomes" id="UP001139516"/>
    </source>
</evidence>
<dbReference type="PANTHER" id="PTHR42789">
    <property type="entry name" value="D-ISOMER SPECIFIC 2-HYDROXYACID DEHYDROGENASE FAMILY PROTEIN (AFU_ORTHOLOGUE AFUA_6G10090)"/>
    <property type="match status" value="1"/>
</dbReference>
<dbReference type="InterPro" id="IPR006139">
    <property type="entry name" value="D-isomer_2_OHA_DH_cat_dom"/>
</dbReference>
<dbReference type="EMBL" id="JALPRX010000068">
    <property type="protein sequence ID" value="MCK8785775.1"/>
    <property type="molecule type" value="Genomic_DNA"/>
</dbReference>
<dbReference type="InterPro" id="IPR036291">
    <property type="entry name" value="NAD(P)-bd_dom_sf"/>
</dbReference>
<feature type="domain" description="D-isomer specific 2-hydroxyacid dehydrogenase NAD-binding" evidence="6">
    <location>
        <begin position="106"/>
        <end position="283"/>
    </location>
</feature>
<comment type="caution">
    <text evidence="7">The sequence shown here is derived from an EMBL/GenBank/DDBJ whole genome shotgun (WGS) entry which is preliminary data.</text>
</comment>
<dbReference type="SUPFAM" id="SSF51735">
    <property type="entry name" value="NAD(P)-binding Rossmann-fold domains"/>
    <property type="match status" value="1"/>
</dbReference>
<evidence type="ECO:0000259" key="5">
    <source>
        <dbReference type="Pfam" id="PF00389"/>
    </source>
</evidence>
<proteinExistence type="inferred from homology"/>
<name>A0A9X2BY97_9PROT</name>
<keyword evidence="2 4" id="KW-0560">Oxidoreductase</keyword>
<comment type="similarity">
    <text evidence="1 4">Belongs to the D-isomer specific 2-hydroxyacid dehydrogenase family.</text>
</comment>
<dbReference type="Pfam" id="PF00389">
    <property type="entry name" value="2-Hacid_dh"/>
    <property type="match status" value="1"/>
</dbReference>
<dbReference type="InterPro" id="IPR050857">
    <property type="entry name" value="D-2-hydroxyacid_DH"/>
</dbReference>
<organism evidence="7 8">
    <name type="scientific">Roseomonas acroporae</name>
    <dbReference type="NCBI Taxonomy" id="2937791"/>
    <lineage>
        <taxon>Bacteria</taxon>
        <taxon>Pseudomonadati</taxon>
        <taxon>Pseudomonadota</taxon>
        <taxon>Alphaproteobacteria</taxon>
        <taxon>Acetobacterales</taxon>
        <taxon>Roseomonadaceae</taxon>
        <taxon>Roseomonas</taxon>
    </lineage>
</organism>
<sequence length="330" mass="35221">MPHILMLNHFHPDAVRRLRETAGYTVETIPEVTREALLARIGEADAVLVRSTRIDRPVIEAAGRLRLLCRHGVGYDSIDVPALTERNILLTVTPDANAVSVAEHTLMLLLAAARRLAAYDANVRAGTWGPRPELPTFDLAGRTVLVVGFGRIGARVARLCLAFGMTVLVYDPYVPGNTIKGAGCLPARTLAAGLAEADAVTLHCPSNEETRGMVDRDFLAAMKPGAVLVNSARGTVVREEALAEALHGRHLAGAGVDVFWEEPVPRGSPLLDAPNLMMTPHSAASTAQGLHRMAMSCAESVLTYFAGNLDPDVVVNREVLARVNDVPGAG</sequence>
<reference evidence="7" key="1">
    <citation type="submission" date="2022-04" db="EMBL/GenBank/DDBJ databases">
        <title>Roseomonas acroporae sp. nov., isolated from coral Acropora digitifera.</title>
        <authorList>
            <person name="Sun H."/>
        </authorList>
    </citation>
    <scope>NUCLEOTIDE SEQUENCE</scope>
    <source>
        <strain evidence="7">NAR14</strain>
    </source>
</reference>
<dbReference type="Pfam" id="PF02826">
    <property type="entry name" value="2-Hacid_dh_C"/>
    <property type="match status" value="1"/>
</dbReference>
<dbReference type="PANTHER" id="PTHR42789:SF1">
    <property type="entry name" value="D-ISOMER SPECIFIC 2-HYDROXYACID DEHYDROGENASE FAMILY PROTEIN (AFU_ORTHOLOGUE AFUA_6G10090)"/>
    <property type="match status" value="1"/>
</dbReference>
<keyword evidence="8" id="KW-1185">Reference proteome</keyword>
<evidence type="ECO:0000256" key="4">
    <source>
        <dbReference type="RuleBase" id="RU003719"/>
    </source>
</evidence>
<dbReference type="AlphaFoldDB" id="A0A9X2BY97"/>
<gene>
    <name evidence="7" type="ORF">M0638_15455</name>
</gene>
<dbReference type="CDD" id="cd12173">
    <property type="entry name" value="PGDH_4"/>
    <property type="match status" value="1"/>
</dbReference>
<dbReference type="GO" id="GO:0051287">
    <property type="term" value="F:NAD binding"/>
    <property type="evidence" value="ECO:0007669"/>
    <property type="project" value="InterPro"/>
</dbReference>
<dbReference type="Proteomes" id="UP001139516">
    <property type="component" value="Unassembled WGS sequence"/>
</dbReference>
<evidence type="ECO:0000313" key="7">
    <source>
        <dbReference type="EMBL" id="MCK8785775.1"/>
    </source>
</evidence>
<feature type="domain" description="D-isomer specific 2-hydroxyacid dehydrogenase catalytic" evidence="5">
    <location>
        <begin position="4"/>
        <end position="314"/>
    </location>
</feature>
<evidence type="ECO:0000259" key="6">
    <source>
        <dbReference type="Pfam" id="PF02826"/>
    </source>
</evidence>